<feature type="region of interest" description="Disordered" evidence="2">
    <location>
        <begin position="1"/>
        <end position="23"/>
    </location>
</feature>
<organism evidence="4 5">
    <name type="scientific">Sulfurimicrobium lacus</name>
    <dbReference type="NCBI Taxonomy" id="2715678"/>
    <lineage>
        <taxon>Bacteria</taxon>
        <taxon>Pseudomonadati</taxon>
        <taxon>Pseudomonadota</taxon>
        <taxon>Betaproteobacteria</taxon>
        <taxon>Nitrosomonadales</taxon>
        <taxon>Sulfuricellaceae</taxon>
        <taxon>Sulfurimicrobium</taxon>
    </lineage>
</organism>
<evidence type="ECO:0000313" key="5">
    <source>
        <dbReference type="Proteomes" id="UP000502260"/>
    </source>
</evidence>
<feature type="compositionally biased region" description="Basic and acidic residues" evidence="2">
    <location>
        <begin position="69"/>
        <end position="85"/>
    </location>
</feature>
<evidence type="ECO:0000313" key="4">
    <source>
        <dbReference type="EMBL" id="BCB26285.1"/>
    </source>
</evidence>
<dbReference type="RefSeq" id="WP_173061730.1">
    <property type="nucleotide sequence ID" value="NZ_AP022853.1"/>
</dbReference>
<keyword evidence="3" id="KW-0812">Transmembrane</keyword>
<accession>A0A6F8VC01</accession>
<keyword evidence="3" id="KW-1133">Transmembrane helix</keyword>
<protein>
    <submittedName>
        <fullName evidence="4">Uncharacterized protein</fullName>
    </submittedName>
</protein>
<dbReference type="EMBL" id="AP022853">
    <property type="protein sequence ID" value="BCB26285.1"/>
    <property type="molecule type" value="Genomic_DNA"/>
</dbReference>
<feature type="coiled-coil region" evidence="1">
    <location>
        <begin position="151"/>
        <end position="178"/>
    </location>
</feature>
<feature type="transmembrane region" description="Helical" evidence="3">
    <location>
        <begin position="100"/>
        <end position="124"/>
    </location>
</feature>
<evidence type="ECO:0000256" key="3">
    <source>
        <dbReference type="SAM" id="Phobius"/>
    </source>
</evidence>
<name>A0A6F8VC01_9PROT</name>
<reference evidence="5" key="1">
    <citation type="submission" date="2020-03" db="EMBL/GenBank/DDBJ databases">
        <title>Complete genome sequence of sulfur-oxidizing bacterium skT11.</title>
        <authorList>
            <person name="Kanda M."/>
            <person name="Kojima H."/>
            <person name="Fukui M."/>
        </authorList>
    </citation>
    <scope>NUCLEOTIDE SEQUENCE [LARGE SCALE GENOMIC DNA]</scope>
    <source>
        <strain evidence="5">skT11</strain>
    </source>
</reference>
<dbReference type="Proteomes" id="UP000502260">
    <property type="component" value="Chromosome"/>
</dbReference>
<sequence length="237" mass="24782">MNLKFWKKKAPADAEEGDTDGDKTVAIPREAEASEEESVRPGLLARVRNALFALRKPRDSSTEAGDGEAETHGRDKPAAADRGDAEEPLVVPVRNLKKRLIIGGMLGAVVLLLAGIGLTAWTLLAPKHAEQNNSPAAAHNTATTAAKATGSAAMQAQIEALKQQNAKMLSELEAMKKTGQDETPAAAGKEDGAAKTAGGDVLLFSGKDTKASAAALKQAIEEMNAESEGRKPRKTAP</sequence>
<keyword evidence="3" id="KW-0472">Membrane</keyword>
<proteinExistence type="predicted"/>
<keyword evidence="1" id="KW-0175">Coiled coil</keyword>
<evidence type="ECO:0000256" key="1">
    <source>
        <dbReference type="SAM" id="Coils"/>
    </source>
</evidence>
<keyword evidence="5" id="KW-1185">Reference proteome</keyword>
<dbReference type="AlphaFoldDB" id="A0A6F8VC01"/>
<feature type="region of interest" description="Disordered" evidence="2">
    <location>
        <begin position="55"/>
        <end position="86"/>
    </location>
</feature>
<evidence type="ECO:0000256" key="2">
    <source>
        <dbReference type="SAM" id="MobiDB-lite"/>
    </source>
</evidence>
<dbReference type="KEGG" id="slac:SKTS_11710"/>
<gene>
    <name evidence="4" type="ORF">SKTS_11710</name>
</gene>